<evidence type="ECO:0000256" key="13">
    <source>
        <dbReference type="HAMAP-Rule" id="MF_03217"/>
    </source>
</evidence>
<dbReference type="InterPro" id="IPR007318">
    <property type="entry name" value="Phopholipid_MeTrfase"/>
</dbReference>
<feature type="transmembrane region" description="Helical" evidence="13 14">
    <location>
        <begin position="98"/>
        <end position="118"/>
    </location>
</feature>
<evidence type="ECO:0000256" key="11">
    <source>
        <dbReference type="ARBA" id="ARBA00023209"/>
    </source>
</evidence>
<keyword evidence="11 13" id="KW-0594">Phospholipid biosynthesis</keyword>
<dbReference type="Gene3D" id="1.20.120.1630">
    <property type="match status" value="1"/>
</dbReference>
<evidence type="ECO:0000256" key="4">
    <source>
        <dbReference type="ARBA" id="ARBA00022679"/>
    </source>
</evidence>
<name>A0A1G4J0D7_9SACH</name>
<evidence type="ECO:0000313" key="16">
    <source>
        <dbReference type="EMBL" id="SCU83038.1"/>
    </source>
</evidence>
<dbReference type="PIRSF" id="PIRSF000383">
    <property type="entry name" value="PEAMT"/>
    <property type="match status" value="1"/>
</dbReference>
<dbReference type="GO" id="GO:0004608">
    <property type="term" value="F:phosphatidylethanolamine N-methyltransferase activity"/>
    <property type="evidence" value="ECO:0007669"/>
    <property type="project" value="UniProtKB-UniRule"/>
</dbReference>
<dbReference type="Pfam" id="PF04191">
    <property type="entry name" value="PEMT"/>
    <property type="match status" value="2"/>
</dbReference>
<dbReference type="PROSITE" id="PS51598">
    <property type="entry name" value="SAM_CHO2"/>
    <property type="match status" value="1"/>
</dbReference>
<accession>A0A1G4J0D7</accession>
<dbReference type="EC" id="2.1.1.17" evidence="13 14"/>
<keyword evidence="6 13" id="KW-0812">Transmembrane</keyword>
<keyword evidence="2 13" id="KW-0444">Lipid biosynthesis</keyword>
<keyword evidence="8 13" id="KW-1133">Transmembrane helix</keyword>
<comment type="caution">
    <text evidence="13 14">Lacks conserved residue(s) required for the propagation of feature annotation.</text>
</comment>
<organism evidence="16 17">
    <name type="scientific">Lachancea dasiensis</name>
    <dbReference type="NCBI Taxonomy" id="1072105"/>
    <lineage>
        <taxon>Eukaryota</taxon>
        <taxon>Fungi</taxon>
        <taxon>Dikarya</taxon>
        <taxon>Ascomycota</taxon>
        <taxon>Saccharomycotina</taxon>
        <taxon>Saccharomycetes</taxon>
        <taxon>Saccharomycetales</taxon>
        <taxon>Saccharomycetaceae</taxon>
        <taxon>Lachancea</taxon>
    </lineage>
</organism>
<proteinExistence type="inferred from homology"/>
<keyword evidence="17" id="KW-1185">Reference proteome</keyword>
<dbReference type="GO" id="GO:0005789">
    <property type="term" value="C:endoplasmic reticulum membrane"/>
    <property type="evidence" value="ECO:0007669"/>
    <property type="project" value="UniProtKB-SubCell"/>
</dbReference>
<feature type="transmembrane region" description="Helical" evidence="13 14">
    <location>
        <begin position="64"/>
        <end position="86"/>
    </location>
</feature>
<keyword evidence="12 13" id="KW-1208">Phospholipid metabolism</keyword>
<comment type="catalytic activity">
    <reaction evidence="13 14">
        <text>a 1,2-diacyl-sn-glycero-3-phosphoethanolamine + S-adenosyl-L-methionine = a 1,2-diacyl-sn-glycero-3-phospho-N-methylethanolamine + S-adenosyl-L-homocysteine + H(+)</text>
        <dbReference type="Rhea" id="RHEA:11164"/>
        <dbReference type="ChEBI" id="CHEBI:15378"/>
        <dbReference type="ChEBI" id="CHEBI:57856"/>
        <dbReference type="ChEBI" id="CHEBI:59789"/>
        <dbReference type="ChEBI" id="CHEBI:64573"/>
        <dbReference type="ChEBI" id="CHEBI:64612"/>
        <dbReference type="EC" id="2.1.1.17"/>
    </reaction>
</comment>
<keyword evidence="3 13" id="KW-0489">Methyltransferase</keyword>
<protein>
    <recommendedName>
        <fullName evidence="13 14">Phosphatidylethanolamine N-methyltransferase</fullName>
        <shortName evidence="13">PE methyltransferase</shortName>
        <shortName evidence="13 14">PEAMT</shortName>
        <shortName evidence="13">PEMT</shortName>
        <ecNumber evidence="13 14">2.1.1.17</ecNumber>
    </recommendedName>
</protein>
<dbReference type="AlphaFoldDB" id="A0A1G4J0D7"/>
<feature type="region of interest" description="Disordered" evidence="15">
    <location>
        <begin position="1"/>
        <end position="28"/>
    </location>
</feature>
<comment type="similarity">
    <text evidence="13 14">Belongs to the class VI-like SAM-binding methyltransferase superfamily. CHO2 family.</text>
</comment>
<dbReference type="GO" id="GO:0032259">
    <property type="term" value="P:methylation"/>
    <property type="evidence" value="ECO:0007669"/>
    <property type="project" value="UniProtKB-KW"/>
</dbReference>
<dbReference type="OrthoDB" id="4583at2759"/>
<evidence type="ECO:0000256" key="14">
    <source>
        <dbReference type="RuleBase" id="RU361122"/>
    </source>
</evidence>
<evidence type="ECO:0000256" key="7">
    <source>
        <dbReference type="ARBA" id="ARBA00022824"/>
    </source>
</evidence>
<evidence type="ECO:0000256" key="6">
    <source>
        <dbReference type="ARBA" id="ARBA00022692"/>
    </source>
</evidence>
<dbReference type="STRING" id="1266660.A0A1G4J0D7"/>
<evidence type="ECO:0000256" key="8">
    <source>
        <dbReference type="ARBA" id="ARBA00022989"/>
    </source>
</evidence>
<evidence type="ECO:0000256" key="12">
    <source>
        <dbReference type="ARBA" id="ARBA00023264"/>
    </source>
</evidence>
<keyword evidence="5 13" id="KW-0949">S-adenosyl-L-methionine</keyword>
<dbReference type="UniPathway" id="UPA00753"/>
<dbReference type="GO" id="GO:0006656">
    <property type="term" value="P:phosphatidylcholine biosynthetic process"/>
    <property type="evidence" value="ECO:0007669"/>
    <property type="project" value="UniProtKB-UniRule"/>
</dbReference>
<reference evidence="17" key="1">
    <citation type="submission" date="2016-03" db="EMBL/GenBank/DDBJ databases">
        <authorList>
            <person name="Devillers H."/>
        </authorList>
    </citation>
    <scope>NUCLEOTIDE SEQUENCE [LARGE SCALE GENOMIC DNA]</scope>
</reference>
<keyword evidence="9 13" id="KW-0443">Lipid metabolism</keyword>
<evidence type="ECO:0000256" key="15">
    <source>
        <dbReference type="SAM" id="MobiDB-lite"/>
    </source>
</evidence>
<evidence type="ECO:0000256" key="9">
    <source>
        <dbReference type="ARBA" id="ARBA00023098"/>
    </source>
</evidence>
<gene>
    <name evidence="16" type="ORF">LADA_0C09340G</name>
</gene>
<keyword evidence="10 13" id="KW-0472">Membrane</keyword>
<dbReference type="HAMAP" id="MF_03217">
    <property type="entry name" value="PEMT"/>
    <property type="match status" value="1"/>
</dbReference>
<evidence type="ECO:0000256" key="3">
    <source>
        <dbReference type="ARBA" id="ARBA00022603"/>
    </source>
</evidence>
<comment type="pathway">
    <text evidence="13 14">Phospholipid metabolism; phosphatidylcholine biosynthesis.</text>
</comment>
<dbReference type="PANTHER" id="PTHR32138:SF0">
    <property type="entry name" value="PHOSPHATIDYLETHANOLAMINE N-METHYLTRANSFERASE"/>
    <property type="match status" value="1"/>
</dbReference>
<feature type="transmembrane region" description="Helical" evidence="13 14">
    <location>
        <begin position="375"/>
        <end position="396"/>
    </location>
</feature>
<feature type="transmembrane region" description="Helical" evidence="13 14">
    <location>
        <begin position="350"/>
        <end position="369"/>
    </location>
</feature>
<dbReference type="EMBL" id="LT598459">
    <property type="protein sequence ID" value="SCU83038.1"/>
    <property type="molecule type" value="Genomic_DNA"/>
</dbReference>
<evidence type="ECO:0000256" key="10">
    <source>
        <dbReference type="ARBA" id="ARBA00023136"/>
    </source>
</evidence>
<evidence type="ECO:0000256" key="2">
    <source>
        <dbReference type="ARBA" id="ARBA00022516"/>
    </source>
</evidence>
<evidence type="ECO:0000256" key="5">
    <source>
        <dbReference type="ARBA" id="ARBA00022691"/>
    </source>
</evidence>
<evidence type="ECO:0000313" key="17">
    <source>
        <dbReference type="Proteomes" id="UP000190274"/>
    </source>
</evidence>
<dbReference type="PANTHER" id="PTHR32138">
    <property type="entry name" value="PHOSPHATIDYLETHANOLAMINE N-METHYLTRANSFERASE"/>
    <property type="match status" value="1"/>
</dbReference>
<sequence>MPKNHKSSKTVTIDPADPISIRSPESSPEAVPAVARTRSSNVEFVPAKTHDMVRSLFDPTLKKSFLEILISFAIVSNVVLCCYMVPRIGPVRTKRFFLWQYVFWRLCYNVGIGVILHYQSKYESLTNYAKAHALFSKKSRHFLARFCRFEIESKMPSSYRVEAYPEEFNAWLLFRQFVDLILMQDFTTYVLFVLLSIPKTVSSSRTVSVALGVAMILLNVWVKIDAHRVVKDYAWYWGDFFYFQDSKLVFDGVFNISPHPMYSIGYMGYYGLSLISGDYRVLLVSIGGHLLQFLFLKYCETPHIEKIYGSDAVESDNAQIDERLVKENRNYSRPLISKGLWLTNFDKLRLTDYFTVVSVVATAALTIVTQPSAKALFLATLVTKVITSTVVSWILHKQSTSKWFTRLFLKNGYTQVHSFYQWQFIYNYSLTITYTLLILQTCFQFKSLTERNYTQIIFGLLLCFLQKWCDDEVLTAISEFGWFYGDFFLTNYINLRKLNSQGIYRYLSNPERFLGVAGCWGTVLITDFSLYNMILAGVWTLASFALIKLVEEPHVNKVYGASDRQSGVASTLMGFKPIRRFSEIVDKMEARLVEHLTSTDSVFEDDETPRSSEPQWNEMLQKALESATANLAPNCEFKVGDGKSDTITVPSPIDVHWQLPAKLHHNDDWIGLYKVLDTGNDRRKTKVSSNGRWTGTIPSSSPYGSRSKNSIVTFERSGDIMIGTARFDHHLMFFEEGIFELRYHSRNTHKVLMISQPFRLSLPNINCQSPDAMIDDLTNFLMACHAYENGRYVTSKNKYLSEKCFKSIVKQTTGVDLSVEFLRRINYDIKVISHRVLEIKAVLENLD</sequence>
<comment type="function">
    <text evidence="13 14">Catalyzes the first step of the methylation pathway of phosphatidylcholine biosynthesis, the SAM-dependent methylation of phosphatidylethanolamine (PE) to phosphatidylmonomethylethanolamine (PMME).</text>
</comment>
<comment type="subcellular location">
    <subcellularLocation>
        <location evidence="1">Endomembrane system</location>
        <topology evidence="1">Multi-pass membrane protein</topology>
    </subcellularLocation>
    <subcellularLocation>
        <location evidence="13 14">Endoplasmic reticulum membrane</location>
        <topology evidence="13 14">Multi-pass membrane protein</topology>
    </subcellularLocation>
</comment>
<keyword evidence="4 13" id="KW-0808">Transferase</keyword>
<dbReference type="Proteomes" id="UP000190274">
    <property type="component" value="Chromosome C"/>
</dbReference>
<feature type="compositionally biased region" description="Low complexity" evidence="15">
    <location>
        <begin position="18"/>
        <end position="28"/>
    </location>
</feature>
<keyword evidence="7 13" id="KW-0256">Endoplasmic reticulum</keyword>
<dbReference type="InterPro" id="IPR016219">
    <property type="entry name" value="Phosphatid-EA_MeTrfase_fun"/>
</dbReference>
<evidence type="ECO:0000256" key="1">
    <source>
        <dbReference type="ARBA" id="ARBA00004127"/>
    </source>
</evidence>